<accession>A0ABU2JVT4</accession>
<evidence type="ECO:0000256" key="5">
    <source>
        <dbReference type="ARBA" id="ARBA00023288"/>
    </source>
</evidence>
<sequence>MTGKHLRRTGVVTALAASLVSVTACGGGGGSNALDEDVSRLTVMVQLLGQAPAEDGYVWRHVEEFAGVELDIDFAPASNYRDRLTTTIASGDIPALLVTDAKEPTFTQAARAGAFWDLTERIRDYPNLLPAEADLRDSMVNGVLYGVPQWSQPIRGTVMFREDWLANLGLDVPETTDELHEVARAFTEDDPDGNGQDDTYGLIMASWSPLEAVTPYAQLESWFGAPNGWGEVDGELVPSFTTEEFFEANRFLRGMVEDGLVNPGFATFDGLRWNDVFVNGEGGIIIDVSNRPRDLMNAFEQRDPGHGGDYVTATGSLLGPDGERRALFNHTGSVVAISRSAVPTEEMLDRVLSVLDRLASPEGQLLTRNGVEGETFTEVDGYAQPVQETNEDRTIQSDLSAFTLWQSGAGEQHWLPTRAAGAPMRQLVATIEAAAEVDAEHAVRNPAYPYFSEVQAQRGAQLGLIVTDARMKYLSGVISEDEFRAEIDRWFDEGGQDIVDDINELHGQAN</sequence>
<keyword evidence="3" id="KW-0472">Membrane</keyword>
<organism evidence="7 8">
    <name type="scientific">Streptomyces chisholmiae</name>
    <dbReference type="NCBI Taxonomy" id="3075540"/>
    <lineage>
        <taxon>Bacteria</taxon>
        <taxon>Bacillati</taxon>
        <taxon>Actinomycetota</taxon>
        <taxon>Actinomycetes</taxon>
        <taxon>Kitasatosporales</taxon>
        <taxon>Streptomycetaceae</taxon>
        <taxon>Streptomyces</taxon>
    </lineage>
</organism>
<protein>
    <submittedName>
        <fullName evidence="7">Extracellular solute-binding protein</fullName>
    </submittedName>
</protein>
<evidence type="ECO:0000256" key="2">
    <source>
        <dbReference type="ARBA" id="ARBA00022729"/>
    </source>
</evidence>
<reference evidence="8" key="1">
    <citation type="submission" date="2023-07" db="EMBL/GenBank/DDBJ databases">
        <title>30 novel species of actinomycetes from the DSMZ collection.</title>
        <authorList>
            <person name="Nouioui I."/>
        </authorList>
    </citation>
    <scope>NUCLEOTIDE SEQUENCE [LARGE SCALE GENOMIC DNA]</scope>
    <source>
        <strain evidence="8">DSM 44915</strain>
    </source>
</reference>
<dbReference type="PANTHER" id="PTHR43649:SF33">
    <property type="entry name" value="POLYGALACTURONAN_RHAMNOGALACTURONAN-BINDING PROTEIN YTCQ"/>
    <property type="match status" value="1"/>
</dbReference>
<evidence type="ECO:0000313" key="8">
    <source>
        <dbReference type="Proteomes" id="UP001183410"/>
    </source>
</evidence>
<gene>
    <name evidence="7" type="ORF">RM844_22420</name>
</gene>
<dbReference type="RefSeq" id="WP_311669132.1">
    <property type="nucleotide sequence ID" value="NZ_JAVREO010000014.1"/>
</dbReference>
<feature type="chain" id="PRO_5045097641" evidence="6">
    <location>
        <begin position="27"/>
        <end position="510"/>
    </location>
</feature>
<dbReference type="InterPro" id="IPR006059">
    <property type="entry name" value="SBP"/>
</dbReference>
<evidence type="ECO:0000256" key="6">
    <source>
        <dbReference type="SAM" id="SignalP"/>
    </source>
</evidence>
<keyword evidence="8" id="KW-1185">Reference proteome</keyword>
<name>A0ABU2JVT4_9ACTN</name>
<dbReference type="Pfam" id="PF01547">
    <property type="entry name" value="SBP_bac_1"/>
    <property type="match status" value="1"/>
</dbReference>
<proteinExistence type="predicted"/>
<evidence type="ECO:0000256" key="3">
    <source>
        <dbReference type="ARBA" id="ARBA00023136"/>
    </source>
</evidence>
<keyword evidence="4" id="KW-0564">Palmitate</keyword>
<dbReference type="Gene3D" id="3.40.190.10">
    <property type="entry name" value="Periplasmic binding protein-like II"/>
    <property type="match status" value="2"/>
</dbReference>
<evidence type="ECO:0000313" key="7">
    <source>
        <dbReference type="EMBL" id="MDT0269045.1"/>
    </source>
</evidence>
<keyword evidence="1" id="KW-1003">Cell membrane</keyword>
<dbReference type="SUPFAM" id="SSF53850">
    <property type="entry name" value="Periplasmic binding protein-like II"/>
    <property type="match status" value="1"/>
</dbReference>
<keyword evidence="5" id="KW-0449">Lipoprotein</keyword>
<dbReference type="EMBL" id="JAVREO010000014">
    <property type="protein sequence ID" value="MDT0269045.1"/>
    <property type="molecule type" value="Genomic_DNA"/>
</dbReference>
<dbReference type="InterPro" id="IPR050490">
    <property type="entry name" value="Bact_solute-bd_prot1"/>
</dbReference>
<evidence type="ECO:0000256" key="4">
    <source>
        <dbReference type="ARBA" id="ARBA00023139"/>
    </source>
</evidence>
<evidence type="ECO:0000256" key="1">
    <source>
        <dbReference type="ARBA" id="ARBA00022475"/>
    </source>
</evidence>
<dbReference type="PANTHER" id="PTHR43649">
    <property type="entry name" value="ARABINOSE-BINDING PROTEIN-RELATED"/>
    <property type="match status" value="1"/>
</dbReference>
<feature type="signal peptide" evidence="6">
    <location>
        <begin position="1"/>
        <end position="26"/>
    </location>
</feature>
<dbReference type="PROSITE" id="PS51257">
    <property type="entry name" value="PROKAR_LIPOPROTEIN"/>
    <property type="match status" value="1"/>
</dbReference>
<comment type="caution">
    <text evidence="7">The sequence shown here is derived from an EMBL/GenBank/DDBJ whole genome shotgun (WGS) entry which is preliminary data.</text>
</comment>
<keyword evidence="2 6" id="KW-0732">Signal</keyword>
<dbReference type="Proteomes" id="UP001183410">
    <property type="component" value="Unassembled WGS sequence"/>
</dbReference>